<feature type="domain" description="N-acetyltransferase" evidence="9">
    <location>
        <begin position="16"/>
        <end position="172"/>
    </location>
</feature>
<comment type="pathway">
    <text evidence="1 8">Amine and polyamine biosynthesis; ectoine biosynthesis; L-ectoine from L-aspartate 4-semialdehyde: step 2/3.</text>
</comment>
<dbReference type="EC" id="2.3.1.178" evidence="3 8"/>
<dbReference type="Pfam" id="PF00583">
    <property type="entry name" value="Acetyltransf_1"/>
    <property type="match status" value="1"/>
</dbReference>
<dbReference type="InterPro" id="IPR016181">
    <property type="entry name" value="Acyl_CoA_acyltransferase"/>
</dbReference>
<evidence type="ECO:0000256" key="4">
    <source>
        <dbReference type="ARBA" id="ARBA00017935"/>
    </source>
</evidence>
<evidence type="ECO:0000256" key="6">
    <source>
        <dbReference type="ARBA" id="ARBA00023315"/>
    </source>
</evidence>
<evidence type="ECO:0000256" key="3">
    <source>
        <dbReference type="ARBA" id="ARBA00012355"/>
    </source>
</evidence>
<comment type="similarity">
    <text evidence="2 8">Belongs to the acetyltransferase family. EctA subfamily.</text>
</comment>
<comment type="caution">
    <text evidence="10">The sequence shown here is derived from an EMBL/GenBank/DDBJ whole genome shotgun (WGS) entry which is preliminary data.</text>
</comment>
<dbReference type="RefSeq" id="WP_129148945.1">
    <property type="nucleotide sequence ID" value="NZ_JBHSDO010000006.1"/>
</dbReference>
<dbReference type="OrthoDB" id="2436196at2"/>
<dbReference type="GO" id="GO:0033816">
    <property type="term" value="F:diaminobutyrate acetyltransferase activity"/>
    <property type="evidence" value="ECO:0007669"/>
    <property type="project" value="UniProtKB-EC"/>
</dbReference>
<reference evidence="10 11" key="1">
    <citation type="journal article" date="2017" name="Int. J. Syst. Evol. Microbiol.">
        <title>Achromobacter aloeverae sp. nov., isolated from the root of Aloe vera (L.) Burm.f.</title>
        <authorList>
            <person name="Kuncharoen N."/>
            <person name="Muramatsu Y."/>
            <person name="Shibata C."/>
            <person name="Kamakura Y."/>
            <person name="Nakagawa Y."/>
            <person name="Tanasupawat S."/>
        </authorList>
    </citation>
    <scope>NUCLEOTIDE SEQUENCE [LARGE SCALE GENOMIC DNA]</scope>
    <source>
        <strain evidence="10 11">AVA-1</strain>
    </source>
</reference>
<evidence type="ECO:0000259" key="9">
    <source>
        <dbReference type="PROSITE" id="PS51186"/>
    </source>
</evidence>
<name>A0A4V1MSR8_9BURK</name>
<keyword evidence="6 8" id="KW-0012">Acyltransferase</keyword>
<comment type="catalytic activity">
    <reaction evidence="7 8">
        <text>L-2,4-diaminobutanoate + acetyl-CoA = (2S)-4-acetamido-2-aminobutanoate + CoA + H(+)</text>
        <dbReference type="Rhea" id="RHEA:16901"/>
        <dbReference type="ChEBI" id="CHEBI:15378"/>
        <dbReference type="ChEBI" id="CHEBI:57287"/>
        <dbReference type="ChEBI" id="CHEBI:57288"/>
        <dbReference type="ChEBI" id="CHEBI:58761"/>
        <dbReference type="ChEBI" id="CHEBI:58929"/>
        <dbReference type="EC" id="2.3.1.178"/>
    </reaction>
</comment>
<dbReference type="UniPathway" id="UPA00067">
    <property type="reaction ID" value="UER00122"/>
</dbReference>
<protein>
    <recommendedName>
        <fullName evidence="4 8">L-2,4-diaminobutyric acid acetyltransferase</fullName>
        <shortName evidence="8">DABA acetyltransferase</shortName>
        <ecNumber evidence="3 8">2.3.1.178</ecNumber>
    </recommendedName>
</protein>
<dbReference type="EMBL" id="PYAL01000001">
    <property type="protein sequence ID" value="RXN92990.1"/>
    <property type="molecule type" value="Genomic_DNA"/>
</dbReference>
<dbReference type="CDD" id="cd04301">
    <property type="entry name" value="NAT_SF"/>
    <property type="match status" value="1"/>
</dbReference>
<sequence length="181" mass="19474">MASTATASITQKRPAHTLRRPRIADGAALHRLIAECPPLDLNSVYAYLLLCEHFADTCIVAESAGGNIDGFISAYIPPTSPDTLFVWQVAVHERARGHGLAGAMLRHLLGRPGLAHIRQLETTVGPDNQPSRRTFTSLASDLGAHIAEQPLFGKQLFGHDGDHDDEMLLRIGPFASVPVAA</sequence>
<comment type="function">
    <text evidence="8">Catalyzes the acetylation of L-2,4-diaminobutyrate (DABA) to gamma-N-acetyl-alpha,gamma-diaminobutyric acid (ADABA) with acetyl coenzyme A.</text>
</comment>
<evidence type="ECO:0000256" key="7">
    <source>
        <dbReference type="ARBA" id="ARBA00048924"/>
    </source>
</evidence>
<dbReference type="Proteomes" id="UP000290849">
    <property type="component" value="Unassembled WGS sequence"/>
</dbReference>
<dbReference type="InterPro" id="IPR000182">
    <property type="entry name" value="GNAT_dom"/>
</dbReference>
<keyword evidence="5 8" id="KW-0808">Transferase</keyword>
<evidence type="ECO:0000256" key="1">
    <source>
        <dbReference type="ARBA" id="ARBA00004978"/>
    </source>
</evidence>
<keyword evidence="11" id="KW-1185">Reference proteome</keyword>
<dbReference type="GO" id="GO:0019491">
    <property type="term" value="P:ectoine biosynthetic process"/>
    <property type="evidence" value="ECO:0007669"/>
    <property type="project" value="UniProtKB-UniPathway"/>
</dbReference>
<accession>A0A4V1MSR8</accession>
<evidence type="ECO:0000256" key="5">
    <source>
        <dbReference type="ARBA" id="ARBA00022679"/>
    </source>
</evidence>
<dbReference type="InterPro" id="IPR012772">
    <property type="entry name" value="Ectoine_EctA"/>
</dbReference>
<evidence type="ECO:0000313" key="11">
    <source>
        <dbReference type="Proteomes" id="UP000290849"/>
    </source>
</evidence>
<dbReference type="PROSITE" id="PS51186">
    <property type="entry name" value="GNAT"/>
    <property type="match status" value="1"/>
</dbReference>
<dbReference type="SUPFAM" id="SSF55729">
    <property type="entry name" value="Acyl-CoA N-acyltransferases (Nat)"/>
    <property type="match status" value="1"/>
</dbReference>
<dbReference type="Gene3D" id="3.40.630.30">
    <property type="match status" value="1"/>
</dbReference>
<proteinExistence type="inferred from homology"/>
<dbReference type="AlphaFoldDB" id="A0A4V1MSR8"/>
<evidence type="ECO:0000256" key="8">
    <source>
        <dbReference type="RuleBase" id="RU365045"/>
    </source>
</evidence>
<evidence type="ECO:0000313" key="10">
    <source>
        <dbReference type="EMBL" id="RXN92990.1"/>
    </source>
</evidence>
<gene>
    <name evidence="8 10" type="primary">ectA</name>
    <name evidence="10" type="ORF">C7R54_04480</name>
</gene>
<dbReference type="NCBIfam" id="TIGR02406">
    <property type="entry name" value="ectoine_EctA"/>
    <property type="match status" value="1"/>
</dbReference>
<evidence type="ECO:0000256" key="2">
    <source>
        <dbReference type="ARBA" id="ARBA00010712"/>
    </source>
</evidence>
<organism evidence="10 11">
    <name type="scientific">Achromobacter aloeverae</name>
    <dbReference type="NCBI Taxonomy" id="1750518"/>
    <lineage>
        <taxon>Bacteria</taxon>
        <taxon>Pseudomonadati</taxon>
        <taxon>Pseudomonadota</taxon>
        <taxon>Betaproteobacteria</taxon>
        <taxon>Burkholderiales</taxon>
        <taxon>Alcaligenaceae</taxon>
        <taxon>Achromobacter</taxon>
    </lineage>
</organism>